<dbReference type="Gramene" id="RZC51376">
    <property type="protein sequence ID" value="RZC51376"/>
    <property type="gene ID" value="C5167_019796"/>
</dbReference>
<dbReference type="STRING" id="3469.A0A4Y7ITB0"/>
<keyword evidence="2" id="KW-0678">Repressor</keyword>
<evidence type="ECO:0000256" key="1">
    <source>
        <dbReference type="ARBA" id="ARBA00004123"/>
    </source>
</evidence>
<dbReference type="PANTHER" id="PTHR12346:SF0">
    <property type="entry name" value="SIN3A, ISOFORM G"/>
    <property type="match status" value="1"/>
</dbReference>
<dbReference type="AlphaFoldDB" id="A0A4Y7ITB0"/>
<evidence type="ECO:0000313" key="6">
    <source>
        <dbReference type="Proteomes" id="UP000316621"/>
    </source>
</evidence>
<dbReference type="InterPro" id="IPR003822">
    <property type="entry name" value="PAH"/>
</dbReference>
<dbReference type="SUPFAM" id="SSF47762">
    <property type="entry name" value="PAH2 domain"/>
    <property type="match status" value="2"/>
</dbReference>
<dbReference type="EMBL" id="CM010716">
    <property type="protein sequence ID" value="RZC51376.1"/>
    <property type="molecule type" value="Genomic_DNA"/>
</dbReference>
<dbReference type="OMA" id="RDENVYT"/>
<dbReference type="Pfam" id="PF02671">
    <property type="entry name" value="PAH"/>
    <property type="match status" value="1"/>
</dbReference>
<evidence type="ECO:0000256" key="2">
    <source>
        <dbReference type="ARBA" id="ARBA00022491"/>
    </source>
</evidence>
<dbReference type="Gene3D" id="1.20.1160.11">
    <property type="entry name" value="Paired amphipathic helix"/>
    <property type="match status" value="2"/>
</dbReference>
<keyword evidence="6" id="KW-1185">Reference proteome</keyword>
<dbReference type="InterPro" id="IPR039774">
    <property type="entry name" value="Sin3-like"/>
</dbReference>
<dbReference type="GO" id="GO:0000118">
    <property type="term" value="C:histone deacetylase complex"/>
    <property type="evidence" value="ECO:0007669"/>
    <property type="project" value="TreeGrafter"/>
</dbReference>
<dbReference type="GO" id="GO:0000122">
    <property type="term" value="P:negative regulation of transcription by RNA polymerase II"/>
    <property type="evidence" value="ECO:0007669"/>
    <property type="project" value="TreeGrafter"/>
</dbReference>
<organism evidence="5 6">
    <name type="scientific">Papaver somniferum</name>
    <name type="common">Opium poppy</name>
    <dbReference type="NCBI Taxonomy" id="3469"/>
    <lineage>
        <taxon>Eukaryota</taxon>
        <taxon>Viridiplantae</taxon>
        <taxon>Streptophyta</taxon>
        <taxon>Embryophyta</taxon>
        <taxon>Tracheophyta</taxon>
        <taxon>Spermatophyta</taxon>
        <taxon>Magnoliopsida</taxon>
        <taxon>Ranunculales</taxon>
        <taxon>Papaveraceae</taxon>
        <taxon>Papaveroideae</taxon>
        <taxon>Papaver</taxon>
    </lineage>
</organism>
<dbReference type="PANTHER" id="PTHR12346">
    <property type="entry name" value="SIN3B-RELATED"/>
    <property type="match status" value="1"/>
</dbReference>
<keyword evidence="3 4" id="KW-0539">Nucleus</keyword>
<evidence type="ECO:0000256" key="3">
    <source>
        <dbReference type="ARBA" id="ARBA00023242"/>
    </source>
</evidence>
<protein>
    <submittedName>
        <fullName evidence="5">Uncharacterized protein</fullName>
    </submittedName>
</protein>
<reference evidence="5 6" key="1">
    <citation type="journal article" date="2018" name="Science">
        <title>The opium poppy genome and morphinan production.</title>
        <authorList>
            <person name="Guo L."/>
            <person name="Winzer T."/>
            <person name="Yang X."/>
            <person name="Li Y."/>
            <person name="Ning Z."/>
            <person name="He Z."/>
            <person name="Teodor R."/>
            <person name="Lu Y."/>
            <person name="Bowser T.A."/>
            <person name="Graham I.A."/>
            <person name="Ye K."/>
        </authorList>
    </citation>
    <scope>NUCLEOTIDE SEQUENCE [LARGE SCALE GENOMIC DNA]</scope>
    <source>
        <strain evidence="6">cv. HN1</strain>
        <tissue evidence="5">Leaves</tissue>
    </source>
</reference>
<dbReference type="PROSITE" id="PS51477">
    <property type="entry name" value="PAH"/>
    <property type="match status" value="1"/>
</dbReference>
<dbReference type="GO" id="GO:0000785">
    <property type="term" value="C:chromatin"/>
    <property type="evidence" value="ECO:0007669"/>
    <property type="project" value="TreeGrafter"/>
</dbReference>
<gene>
    <name evidence="5" type="ORF">C5167_019796</name>
</gene>
<dbReference type="Proteomes" id="UP000316621">
    <property type="component" value="Chromosome 2"/>
</dbReference>
<evidence type="ECO:0000313" key="5">
    <source>
        <dbReference type="EMBL" id="RZC51376.1"/>
    </source>
</evidence>
<evidence type="ECO:0000256" key="4">
    <source>
        <dbReference type="PROSITE-ProRule" id="PRU00810"/>
    </source>
</evidence>
<dbReference type="InterPro" id="IPR036600">
    <property type="entry name" value="PAH_sf"/>
</dbReference>
<dbReference type="GO" id="GO:0003714">
    <property type="term" value="F:transcription corepressor activity"/>
    <property type="evidence" value="ECO:0007669"/>
    <property type="project" value="InterPro"/>
</dbReference>
<sequence length="165" mass="18839">MNSSGQAQGPRGGGVGTQTLTTNDSLAYLKDVNDMFHDRKDKYDEFLEVIIDTTGVIAMGRSFLKSIETLFWVSVPFLPESYEITLPLEDEQQPNKLVEFDEAINFVNKIKVYKSFLDILNLYRKENKSIAKVADLFHHHQDLLKEFKHFLPDTDSTQHALSGKN</sequence>
<comment type="subcellular location">
    <subcellularLocation>
        <location evidence="1 4">Nucleus</location>
    </subcellularLocation>
</comment>
<accession>A0A4Y7ITB0</accession>
<name>A0A4Y7ITB0_PAPSO</name>
<proteinExistence type="predicted"/>